<dbReference type="SUPFAM" id="SSF48557">
    <property type="entry name" value="L-aspartase-like"/>
    <property type="match status" value="1"/>
</dbReference>
<dbReference type="PANTHER" id="PTHR11476:SF7">
    <property type="entry name" value="HISTIDINE--TRNA LIGASE"/>
    <property type="match status" value="1"/>
</dbReference>
<dbReference type="Gene3D" id="1.20.200.10">
    <property type="entry name" value="Fumarase/aspartase (Central domain)"/>
    <property type="match status" value="1"/>
</dbReference>
<dbReference type="InterPro" id="IPR004154">
    <property type="entry name" value="Anticodon-bd"/>
</dbReference>
<dbReference type="PANTHER" id="PTHR11476">
    <property type="entry name" value="HISTIDYL-TRNA SYNTHETASE"/>
    <property type="match status" value="1"/>
</dbReference>
<feature type="domain" description="Aminoacyl-transfer RNA synthetases class-II family profile" evidence="11">
    <location>
        <begin position="479"/>
        <end position="832"/>
    </location>
</feature>
<dbReference type="HAMAP" id="MF_00127">
    <property type="entry name" value="His_tRNA_synth"/>
    <property type="match status" value="1"/>
</dbReference>
<dbReference type="PROSITE" id="PS50862">
    <property type="entry name" value="AA_TRNA_LIGASE_II"/>
    <property type="match status" value="1"/>
</dbReference>
<dbReference type="InterPro" id="IPR036621">
    <property type="entry name" value="Anticodon-bd_dom_sf"/>
</dbReference>
<accession>A0A6V2G866</accession>
<dbReference type="InterPro" id="IPR015807">
    <property type="entry name" value="His-tRNA-ligase"/>
</dbReference>
<protein>
    <recommendedName>
        <fullName evidence="3">Histidine--tRNA ligase, cytoplasmic</fullName>
        <ecNumber evidence="2">6.1.1.21</ecNumber>
    </recommendedName>
</protein>
<dbReference type="FunFam" id="3.40.50.800:FF:000012">
    <property type="entry name" value="Histidine--tRNA ligase, cytoplasmic"/>
    <property type="match status" value="1"/>
</dbReference>
<dbReference type="EMBL" id="HBNS01022142">
    <property type="protein sequence ID" value="CAE4612252.1"/>
    <property type="molecule type" value="Transcribed_RNA"/>
</dbReference>
<dbReference type="CDD" id="cd00773">
    <property type="entry name" value="HisRS-like_core"/>
    <property type="match status" value="1"/>
</dbReference>
<evidence type="ECO:0000256" key="4">
    <source>
        <dbReference type="ARBA" id="ARBA00022598"/>
    </source>
</evidence>
<evidence type="ECO:0000256" key="8">
    <source>
        <dbReference type="ARBA" id="ARBA00023146"/>
    </source>
</evidence>
<evidence type="ECO:0000256" key="10">
    <source>
        <dbReference type="SAM" id="MobiDB-lite"/>
    </source>
</evidence>
<name>A0A6V2G866_9STRA</name>
<evidence type="ECO:0000313" key="12">
    <source>
        <dbReference type="EMBL" id="CAE4612249.1"/>
    </source>
</evidence>
<evidence type="ECO:0000256" key="1">
    <source>
        <dbReference type="ARBA" id="ARBA00008226"/>
    </source>
</evidence>
<gene>
    <name evidence="12" type="ORF">DBRI00130_LOCUS17517</name>
    <name evidence="13" type="ORF">DBRI00130_LOCUS17518</name>
</gene>
<evidence type="ECO:0000256" key="5">
    <source>
        <dbReference type="ARBA" id="ARBA00022741"/>
    </source>
</evidence>
<keyword evidence="4" id="KW-0436">Ligase</keyword>
<dbReference type="Gene3D" id="3.30.930.10">
    <property type="entry name" value="Bira Bifunctional Protein, Domain 2"/>
    <property type="match status" value="1"/>
</dbReference>
<evidence type="ECO:0000256" key="9">
    <source>
        <dbReference type="ARBA" id="ARBA00047639"/>
    </source>
</evidence>
<dbReference type="AlphaFoldDB" id="A0A6V2G866"/>
<keyword evidence="8" id="KW-0030">Aminoacyl-tRNA synthetase</keyword>
<dbReference type="InterPro" id="IPR041715">
    <property type="entry name" value="HisRS-like_core"/>
</dbReference>
<keyword evidence="5" id="KW-0547">Nucleotide-binding</keyword>
<dbReference type="CDD" id="cd00859">
    <property type="entry name" value="HisRS_anticodon"/>
    <property type="match status" value="1"/>
</dbReference>
<dbReference type="InterPro" id="IPR001106">
    <property type="entry name" value="Aromatic_Lyase"/>
</dbReference>
<dbReference type="Pfam" id="PF13393">
    <property type="entry name" value="tRNA-synt_His"/>
    <property type="match status" value="1"/>
</dbReference>
<evidence type="ECO:0000259" key="11">
    <source>
        <dbReference type="PROSITE" id="PS50862"/>
    </source>
</evidence>
<dbReference type="GO" id="GO:0003723">
    <property type="term" value="F:RNA binding"/>
    <property type="evidence" value="ECO:0007669"/>
    <property type="project" value="TreeGrafter"/>
</dbReference>
<reference evidence="12" key="1">
    <citation type="submission" date="2021-01" db="EMBL/GenBank/DDBJ databases">
        <authorList>
            <person name="Corre E."/>
            <person name="Pelletier E."/>
            <person name="Niang G."/>
            <person name="Scheremetjew M."/>
            <person name="Finn R."/>
            <person name="Kale V."/>
            <person name="Holt S."/>
            <person name="Cochrane G."/>
            <person name="Meng A."/>
            <person name="Brown T."/>
            <person name="Cohen L."/>
        </authorList>
    </citation>
    <scope>NUCLEOTIDE SEQUENCE</scope>
    <source>
        <strain evidence="12">GSO104</strain>
    </source>
</reference>
<comment type="similarity">
    <text evidence="1">Belongs to the class-II aminoacyl-tRNA synthetase family.</text>
</comment>
<dbReference type="GO" id="GO:0005524">
    <property type="term" value="F:ATP binding"/>
    <property type="evidence" value="ECO:0007669"/>
    <property type="project" value="UniProtKB-KW"/>
</dbReference>
<organism evidence="12">
    <name type="scientific">Ditylum brightwellii</name>
    <dbReference type="NCBI Taxonomy" id="49249"/>
    <lineage>
        <taxon>Eukaryota</taxon>
        <taxon>Sar</taxon>
        <taxon>Stramenopiles</taxon>
        <taxon>Ochrophyta</taxon>
        <taxon>Bacillariophyta</taxon>
        <taxon>Mediophyceae</taxon>
        <taxon>Lithodesmiophycidae</taxon>
        <taxon>Lithodesmiales</taxon>
        <taxon>Lithodesmiaceae</taxon>
        <taxon>Ditylum</taxon>
    </lineage>
</organism>
<dbReference type="EC" id="6.1.1.21" evidence="2"/>
<keyword evidence="7" id="KW-0648">Protein biosynthesis</keyword>
<dbReference type="SUPFAM" id="SSF55681">
    <property type="entry name" value="Class II aaRS and biotin synthetases"/>
    <property type="match status" value="1"/>
</dbReference>
<comment type="catalytic activity">
    <reaction evidence="9">
        <text>tRNA(His) + L-histidine + ATP = L-histidyl-tRNA(His) + AMP + diphosphate + H(+)</text>
        <dbReference type="Rhea" id="RHEA:17313"/>
        <dbReference type="Rhea" id="RHEA-COMP:9665"/>
        <dbReference type="Rhea" id="RHEA-COMP:9689"/>
        <dbReference type="ChEBI" id="CHEBI:15378"/>
        <dbReference type="ChEBI" id="CHEBI:30616"/>
        <dbReference type="ChEBI" id="CHEBI:33019"/>
        <dbReference type="ChEBI" id="CHEBI:57595"/>
        <dbReference type="ChEBI" id="CHEBI:78442"/>
        <dbReference type="ChEBI" id="CHEBI:78527"/>
        <dbReference type="ChEBI" id="CHEBI:456215"/>
        <dbReference type="EC" id="6.1.1.21"/>
    </reaction>
</comment>
<dbReference type="Pfam" id="PF03129">
    <property type="entry name" value="HGTP_anticodon"/>
    <property type="match status" value="1"/>
</dbReference>
<evidence type="ECO:0000256" key="3">
    <source>
        <dbReference type="ARBA" id="ARBA00015302"/>
    </source>
</evidence>
<dbReference type="InterPro" id="IPR033656">
    <property type="entry name" value="HisRS_anticodon"/>
</dbReference>
<dbReference type="NCBIfam" id="TIGR00442">
    <property type="entry name" value="hisS"/>
    <property type="match status" value="1"/>
</dbReference>
<proteinExistence type="inferred from homology"/>
<feature type="region of interest" description="Disordered" evidence="10">
    <location>
        <begin position="364"/>
        <end position="390"/>
    </location>
</feature>
<evidence type="ECO:0000313" key="13">
    <source>
        <dbReference type="EMBL" id="CAE4612252.1"/>
    </source>
</evidence>
<sequence length="944" mass="102211">MTILIGKTRRITIDELATFSNILDDLKLEYIESNDIPETEDDYDATSALSSLPSSTSPDALSTSETLASLALIALVIAQNRVVSDCIATATLSKRIVALANAMKESNNTKALPSDPLSYAQTLSTIISTPLLPPSATTAPSYLKRALSLSIGALSASAARSYSKAADAIAILSAERFSVDVNEWYGEAKFDIMRPHRGCMDSASKIRTALQGSKFAISQSKKGNAAAASSEEEVSEAVKATRMVPQYHGPSKDMIHSNCATLELEMNCSEWNDGVELDDTIACLALQSILNGAVSLLDGSKSRSSTSSGEEGEVQSTVVSDLFSLSQLLSTTVSELKVVLEEEAKIGLNFITAEIEKETIEAKKKEEEKRKRAEAHAAKAGGGDAKADKDEFAGKSEAQIAKILKKRAEKEAKAAAKKAKKGGGTTAGAAGEVIITASSIFGVGTSLISAKLTTNPSLTPDTVSDLTSILENLLSGGIQRKPKIAKGTRDYLPDQMAIRDKAFQIIRRVFKSHGAVEIDTPVFELKDTLTGKYGEDSKLIYDLADQGGELLALRYDLTVPFARFLALNAVGNIKRFHIGKVYRRDQPQLSKGRYREFYQCDFDIAGVYGRMVPDSECVSVACDILDALPIGEFGIKLNHRRLLDAILDICGVPADKFRTICSAVDKLDKEPWSEVKREMVEDKGLESEVADKIGAFVVKKGEPWTLYNELMGNGDASKCAFGTHAGANEAMEDLRILFEYLEAMDKLKFISFDLSLARGLDYYTGVIYEAVCMSGNTQVGSIGGGGRYDNLVSMFQEAGKVTPCVGVSVGIERVFTLMEARLREEQGTIKQPNVNVLVASVGANMMVERMKLARILWDANISAEFSQQDNPKLKYELSNALERAIPFMVIVGEDEAKEGKCKVKDLAAKTEETVTREDLVKVLRSKGVVPVGCEFAAELLANED</sequence>
<dbReference type="SUPFAM" id="SSF52954">
    <property type="entry name" value="Class II aaRS ABD-related"/>
    <property type="match status" value="1"/>
</dbReference>
<feature type="compositionally biased region" description="Basic and acidic residues" evidence="10">
    <location>
        <begin position="364"/>
        <end position="377"/>
    </location>
</feature>
<dbReference type="FunFam" id="3.30.930.10:FF:000061">
    <property type="entry name" value="Histidine--tRNA ligase, cytoplasmic"/>
    <property type="match status" value="1"/>
</dbReference>
<dbReference type="InterPro" id="IPR008948">
    <property type="entry name" value="L-Aspartase-like"/>
</dbReference>
<dbReference type="GO" id="GO:0006427">
    <property type="term" value="P:histidyl-tRNA aminoacylation"/>
    <property type="evidence" value="ECO:0007669"/>
    <property type="project" value="InterPro"/>
</dbReference>
<dbReference type="GO" id="GO:0032543">
    <property type="term" value="P:mitochondrial translation"/>
    <property type="evidence" value="ECO:0007669"/>
    <property type="project" value="TreeGrafter"/>
</dbReference>
<dbReference type="Gene3D" id="3.40.50.800">
    <property type="entry name" value="Anticodon-binding domain"/>
    <property type="match status" value="1"/>
</dbReference>
<dbReference type="Pfam" id="PF00221">
    <property type="entry name" value="Lyase_aromatic"/>
    <property type="match status" value="1"/>
</dbReference>
<dbReference type="GO" id="GO:0005739">
    <property type="term" value="C:mitochondrion"/>
    <property type="evidence" value="ECO:0007669"/>
    <property type="project" value="TreeGrafter"/>
</dbReference>
<dbReference type="InterPro" id="IPR045864">
    <property type="entry name" value="aa-tRNA-synth_II/BPL/LPL"/>
</dbReference>
<keyword evidence="6" id="KW-0067">ATP-binding</keyword>
<dbReference type="GO" id="GO:0005829">
    <property type="term" value="C:cytosol"/>
    <property type="evidence" value="ECO:0007669"/>
    <property type="project" value="TreeGrafter"/>
</dbReference>
<evidence type="ECO:0000256" key="7">
    <source>
        <dbReference type="ARBA" id="ARBA00022917"/>
    </source>
</evidence>
<dbReference type="EMBL" id="HBNS01022141">
    <property type="protein sequence ID" value="CAE4612249.1"/>
    <property type="molecule type" value="Transcribed_RNA"/>
</dbReference>
<dbReference type="InterPro" id="IPR006195">
    <property type="entry name" value="aa-tRNA-synth_II"/>
</dbReference>
<evidence type="ECO:0000256" key="6">
    <source>
        <dbReference type="ARBA" id="ARBA00022840"/>
    </source>
</evidence>
<evidence type="ECO:0000256" key="2">
    <source>
        <dbReference type="ARBA" id="ARBA00012815"/>
    </source>
</evidence>
<dbReference type="GO" id="GO:0004821">
    <property type="term" value="F:histidine-tRNA ligase activity"/>
    <property type="evidence" value="ECO:0007669"/>
    <property type="project" value="UniProtKB-EC"/>
</dbReference>